<feature type="transmembrane region" description="Helical" evidence="6">
    <location>
        <begin position="442"/>
        <end position="463"/>
    </location>
</feature>
<dbReference type="PANTHER" id="PTHR23501:SF191">
    <property type="entry name" value="VACUOLAR BASIC AMINO ACID TRANSPORTER 4"/>
    <property type="match status" value="1"/>
</dbReference>
<feature type="transmembrane region" description="Helical" evidence="6">
    <location>
        <begin position="121"/>
        <end position="144"/>
    </location>
</feature>
<accession>A0A9N8WEV9</accession>
<evidence type="ECO:0000313" key="8">
    <source>
        <dbReference type="EMBL" id="CAG8482031.1"/>
    </source>
</evidence>
<dbReference type="InterPro" id="IPR011701">
    <property type="entry name" value="MFS"/>
</dbReference>
<keyword evidence="4 6" id="KW-1133">Transmembrane helix</keyword>
<dbReference type="OrthoDB" id="3437016at2759"/>
<dbReference type="Pfam" id="PF07690">
    <property type="entry name" value="MFS_1"/>
    <property type="match status" value="1"/>
</dbReference>
<dbReference type="PANTHER" id="PTHR23501">
    <property type="entry name" value="MAJOR FACILITATOR SUPERFAMILY"/>
    <property type="match status" value="1"/>
</dbReference>
<keyword evidence="3 6" id="KW-0812">Transmembrane</keyword>
<evidence type="ECO:0000256" key="6">
    <source>
        <dbReference type="SAM" id="Phobius"/>
    </source>
</evidence>
<dbReference type="GO" id="GO:0022857">
    <property type="term" value="F:transmembrane transporter activity"/>
    <property type="evidence" value="ECO:0007669"/>
    <property type="project" value="InterPro"/>
</dbReference>
<dbReference type="InterPro" id="IPR036259">
    <property type="entry name" value="MFS_trans_sf"/>
</dbReference>
<keyword evidence="9" id="KW-1185">Reference proteome</keyword>
<feature type="transmembrane region" description="Helical" evidence="6">
    <location>
        <begin position="469"/>
        <end position="492"/>
    </location>
</feature>
<evidence type="ECO:0000256" key="4">
    <source>
        <dbReference type="ARBA" id="ARBA00022989"/>
    </source>
</evidence>
<dbReference type="GO" id="GO:0012505">
    <property type="term" value="C:endomembrane system"/>
    <property type="evidence" value="ECO:0007669"/>
    <property type="project" value="UniProtKB-SubCell"/>
</dbReference>
<protein>
    <submittedName>
        <fullName evidence="8">11264_t:CDS:1</fullName>
    </submittedName>
</protein>
<dbReference type="GO" id="GO:0005886">
    <property type="term" value="C:plasma membrane"/>
    <property type="evidence" value="ECO:0007669"/>
    <property type="project" value="TreeGrafter"/>
</dbReference>
<dbReference type="Gene3D" id="1.20.1720.10">
    <property type="entry name" value="Multidrug resistance protein D"/>
    <property type="match status" value="1"/>
</dbReference>
<dbReference type="PROSITE" id="PS50850">
    <property type="entry name" value="MFS"/>
    <property type="match status" value="1"/>
</dbReference>
<sequence>MSAEENCKDETRDSWIELNLTPVQSICSDDRYSQHTKASFNSIENVVKHYGNSDKRKSWVDLIAPYPTLVTNLLNHNRESKNSSIIAESKHSSKYFTPTDSIGEQITEDYNRELSKNEKTALVIVMSLVVFLASIEVTAVLSISNEVASFFDNFESYRWPVTAYLITFCTSQPICGKLSEIFDRKPIILFATAIFLFGTLGTGAATSMSMFIAFRTLQGLGGGSMLCIARIIVFDIEKGTKYSTIITVIYGSTTLIGPIFGILFANEHWQWIFYMNVAMGIFLQIALVLLMHTPHESKPFLAGLKSFNYIEIFSQISCVTCFLSALALIAENNQKRGQEGNVPALFISSAIFLIIFIYLGKKATNPLIPREFWNKEILVASACALFTGITFALVACYVPLYCRVVQHASASDIGVNIFALLLGFVATSIVSAALVRRLGLYGSFLVVGGLFNVIGFGILIAWNQYTHGAGEYMCLFLIGLGMGCILHTNLLATQSVGKRYKIISSTWCQFVTTTGVAIGITMFAAILQTGISANFHRLDSESATEILALSPQILLTYDTGKLPEKYVAIMLDNFGRAFRAVFICVTLMACSGLIFGILFSFLHGATAQDCESHISTTTTASTCHRYNNVDNNNIQVDVTEVKISKVYAQPPRKHSTVVPLSYAIDHGNGQTYNSRRVTIFPVQQ</sequence>
<proteinExistence type="predicted"/>
<feature type="transmembrane region" description="Helical" evidence="6">
    <location>
        <begin position="187"/>
        <end position="206"/>
    </location>
</feature>
<feature type="transmembrane region" description="Helical" evidence="6">
    <location>
        <begin position="245"/>
        <end position="265"/>
    </location>
</feature>
<feature type="transmembrane region" description="Helical" evidence="6">
    <location>
        <begin position="413"/>
        <end position="435"/>
    </location>
</feature>
<name>A0A9N8WEV9_9GLOM</name>
<feature type="transmembrane region" description="Helical" evidence="6">
    <location>
        <begin position="379"/>
        <end position="401"/>
    </location>
</feature>
<feature type="transmembrane region" description="Helical" evidence="6">
    <location>
        <begin position="312"/>
        <end position="330"/>
    </location>
</feature>
<dbReference type="AlphaFoldDB" id="A0A9N8WEV9"/>
<gene>
    <name evidence="8" type="ORF">POCULU_LOCUS1602</name>
</gene>
<evidence type="ECO:0000256" key="3">
    <source>
        <dbReference type="ARBA" id="ARBA00022692"/>
    </source>
</evidence>
<feature type="transmembrane region" description="Helical" evidence="6">
    <location>
        <begin position="342"/>
        <end position="359"/>
    </location>
</feature>
<feature type="transmembrane region" description="Helical" evidence="6">
    <location>
        <begin position="212"/>
        <end position="233"/>
    </location>
</feature>
<evidence type="ECO:0000256" key="2">
    <source>
        <dbReference type="ARBA" id="ARBA00022448"/>
    </source>
</evidence>
<comment type="subcellular location">
    <subcellularLocation>
        <location evidence="1">Endomembrane system</location>
        <topology evidence="1">Multi-pass membrane protein</topology>
    </subcellularLocation>
</comment>
<comment type="caution">
    <text evidence="8">The sequence shown here is derived from an EMBL/GenBank/DDBJ whole genome shotgun (WGS) entry which is preliminary data.</text>
</comment>
<feature type="transmembrane region" description="Helical" evidence="6">
    <location>
        <begin position="271"/>
        <end position="291"/>
    </location>
</feature>
<feature type="transmembrane region" description="Helical" evidence="6">
    <location>
        <begin position="580"/>
        <end position="602"/>
    </location>
</feature>
<keyword evidence="5 6" id="KW-0472">Membrane</keyword>
<reference evidence="8" key="1">
    <citation type="submission" date="2021-06" db="EMBL/GenBank/DDBJ databases">
        <authorList>
            <person name="Kallberg Y."/>
            <person name="Tangrot J."/>
            <person name="Rosling A."/>
        </authorList>
    </citation>
    <scope>NUCLEOTIDE SEQUENCE</scope>
    <source>
        <strain evidence="8">IA702</strain>
    </source>
</reference>
<dbReference type="EMBL" id="CAJVPJ010000125">
    <property type="protein sequence ID" value="CAG8482031.1"/>
    <property type="molecule type" value="Genomic_DNA"/>
</dbReference>
<dbReference type="Proteomes" id="UP000789572">
    <property type="component" value="Unassembled WGS sequence"/>
</dbReference>
<keyword evidence="2" id="KW-0813">Transport</keyword>
<dbReference type="SUPFAM" id="SSF103473">
    <property type="entry name" value="MFS general substrate transporter"/>
    <property type="match status" value="1"/>
</dbReference>
<evidence type="ECO:0000313" key="9">
    <source>
        <dbReference type="Proteomes" id="UP000789572"/>
    </source>
</evidence>
<organism evidence="8 9">
    <name type="scientific">Paraglomus occultum</name>
    <dbReference type="NCBI Taxonomy" id="144539"/>
    <lineage>
        <taxon>Eukaryota</taxon>
        <taxon>Fungi</taxon>
        <taxon>Fungi incertae sedis</taxon>
        <taxon>Mucoromycota</taxon>
        <taxon>Glomeromycotina</taxon>
        <taxon>Glomeromycetes</taxon>
        <taxon>Paraglomerales</taxon>
        <taxon>Paraglomeraceae</taxon>
        <taxon>Paraglomus</taxon>
    </lineage>
</organism>
<evidence type="ECO:0000259" key="7">
    <source>
        <dbReference type="PROSITE" id="PS50850"/>
    </source>
</evidence>
<dbReference type="InterPro" id="IPR020846">
    <property type="entry name" value="MFS_dom"/>
</dbReference>
<evidence type="ECO:0000256" key="5">
    <source>
        <dbReference type="ARBA" id="ARBA00023136"/>
    </source>
</evidence>
<evidence type="ECO:0000256" key="1">
    <source>
        <dbReference type="ARBA" id="ARBA00004127"/>
    </source>
</evidence>
<feature type="domain" description="Major facilitator superfamily (MFS) profile" evidence="7">
    <location>
        <begin position="122"/>
        <end position="608"/>
    </location>
</feature>